<dbReference type="Proteomes" id="UP000253034">
    <property type="component" value="Unassembled WGS sequence"/>
</dbReference>
<dbReference type="HAMAP" id="MF_00406">
    <property type="entry name" value="FabZ"/>
    <property type="match status" value="1"/>
</dbReference>
<keyword evidence="6 10" id="KW-0441">Lipid A biosynthesis</keyword>
<protein>
    <recommendedName>
        <fullName evidence="10">3-hydroxyacyl-[acyl-carrier-protein] dehydratase FabZ</fullName>
        <ecNumber evidence="10">4.2.1.59</ecNumber>
    </recommendedName>
    <alternativeName>
        <fullName evidence="10">(3R)-hydroxymyristoyl-[acyl-carrier-protein] dehydratase</fullName>
        <shortName evidence="10">(3R)-hydroxymyristoyl-ACP dehydrase</shortName>
    </alternativeName>
    <alternativeName>
        <fullName evidence="10">Beta-hydroxyacyl-ACP dehydratase</fullName>
    </alternativeName>
</protein>
<comment type="catalytic activity">
    <reaction evidence="1 10">
        <text>a (3R)-hydroxyacyl-[ACP] = a (2E)-enoyl-[ACP] + H2O</text>
        <dbReference type="Rhea" id="RHEA:13097"/>
        <dbReference type="Rhea" id="RHEA-COMP:9925"/>
        <dbReference type="Rhea" id="RHEA-COMP:9945"/>
        <dbReference type="ChEBI" id="CHEBI:15377"/>
        <dbReference type="ChEBI" id="CHEBI:78784"/>
        <dbReference type="ChEBI" id="CHEBI:78827"/>
        <dbReference type="EC" id="4.2.1.59"/>
    </reaction>
</comment>
<dbReference type="InterPro" id="IPR013114">
    <property type="entry name" value="FabA_FabZ"/>
</dbReference>
<feature type="active site" evidence="10">
    <location>
        <position position="48"/>
    </location>
</feature>
<evidence type="ECO:0000256" key="7">
    <source>
        <dbReference type="ARBA" id="ARBA00023098"/>
    </source>
</evidence>
<keyword evidence="4 10" id="KW-0963">Cytoplasm</keyword>
<dbReference type="GO" id="GO:0019171">
    <property type="term" value="F:(3R)-hydroxyacyl-[acyl-carrier-protein] dehydratase activity"/>
    <property type="evidence" value="ECO:0007669"/>
    <property type="project" value="UniProtKB-EC"/>
</dbReference>
<comment type="function">
    <text evidence="9 10">Involved in unsaturated fatty acids biosynthesis. Catalyzes the dehydration of short chain beta-hydroxyacyl-ACPs and long chain saturated and unsaturated beta-hydroxyacyl-ACPs.</text>
</comment>
<evidence type="ECO:0000256" key="4">
    <source>
        <dbReference type="ARBA" id="ARBA00022490"/>
    </source>
</evidence>
<dbReference type="EC" id="4.2.1.59" evidence="10"/>
<dbReference type="Pfam" id="PF07977">
    <property type="entry name" value="FabA"/>
    <property type="match status" value="1"/>
</dbReference>
<evidence type="ECO:0000313" key="11">
    <source>
        <dbReference type="EMBL" id="RCX13236.1"/>
    </source>
</evidence>
<keyword evidence="8 10" id="KW-0456">Lyase</keyword>
<dbReference type="FunFam" id="3.10.129.10:FF:000001">
    <property type="entry name" value="3-hydroxyacyl-[acyl-carrier-protein] dehydratase FabZ"/>
    <property type="match status" value="1"/>
</dbReference>
<dbReference type="OrthoDB" id="9772788at2"/>
<evidence type="ECO:0000256" key="9">
    <source>
        <dbReference type="ARBA" id="ARBA00025049"/>
    </source>
</evidence>
<dbReference type="NCBIfam" id="TIGR01750">
    <property type="entry name" value="fabZ"/>
    <property type="match status" value="1"/>
</dbReference>
<dbReference type="AlphaFoldDB" id="A0A369AYH3"/>
<dbReference type="GO" id="GO:0006633">
    <property type="term" value="P:fatty acid biosynthetic process"/>
    <property type="evidence" value="ECO:0007669"/>
    <property type="project" value="UniProtKB-UniRule"/>
</dbReference>
<proteinExistence type="inferred from homology"/>
<dbReference type="GO" id="GO:0016020">
    <property type="term" value="C:membrane"/>
    <property type="evidence" value="ECO:0007669"/>
    <property type="project" value="GOC"/>
</dbReference>
<dbReference type="RefSeq" id="WP_114298654.1">
    <property type="nucleotide sequence ID" value="NZ_QPJT01000018.1"/>
</dbReference>
<sequence>MLSNIEIREIIPHRYPFLLVDRVIEVEPGKSAVAIKNVTANEPFFQGHFPDFPIMPGVLIVEALAQTAGIAAAMEGNDKGKLGVFAAIDEMKIKKQVLPGDTLRLEAEILSNRMGVIKAKVRASVDEKTAAEGLIKFAMVDVNKK</sequence>
<keyword evidence="7 10" id="KW-0443">Lipid metabolism</keyword>
<dbReference type="GO" id="GO:0009245">
    <property type="term" value="P:lipid A biosynthetic process"/>
    <property type="evidence" value="ECO:0007669"/>
    <property type="project" value="UniProtKB-UniRule"/>
</dbReference>
<evidence type="ECO:0000256" key="1">
    <source>
        <dbReference type="ARBA" id="ARBA00001055"/>
    </source>
</evidence>
<dbReference type="SUPFAM" id="SSF54637">
    <property type="entry name" value="Thioesterase/thiol ester dehydrase-isomerase"/>
    <property type="match status" value="1"/>
</dbReference>
<dbReference type="InterPro" id="IPR010084">
    <property type="entry name" value="FabZ"/>
</dbReference>
<evidence type="ECO:0000256" key="10">
    <source>
        <dbReference type="HAMAP-Rule" id="MF_00406"/>
    </source>
</evidence>
<gene>
    <name evidence="10" type="primary">fabZ</name>
    <name evidence="11" type="ORF">DFR58_11854</name>
</gene>
<keyword evidence="12" id="KW-1185">Reference proteome</keyword>
<comment type="caution">
    <text evidence="11">The sequence shown here is derived from an EMBL/GenBank/DDBJ whole genome shotgun (WGS) entry which is preliminary data.</text>
</comment>
<dbReference type="Gene3D" id="3.10.129.10">
    <property type="entry name" value="Hotdog Thioesterase"/>
    <property type="match status" value="1"/>
</dbReference>
<evidence type="ECO:0000256" key="8">
    <source>
        <dbReference type="ARBA" id="ARBA00023239"/>
    </source>
</evidence>
<evidence type="ECO:0000256" key="5">
    <source>
        <dbReference type="ARBA" id="ARBA00022516"/>
    </source>
</evidence>
<dbReference type="PANTHER" id="PTHR30272:SF1">
    <property type="entry name" value="3-HYDROXYACYL-[ACYL-CARRIER-PROTEIN] DEHYDRATASE"/>
    <property type="match status" value="1"/>
</dbReference>
<evidence type="ECO:0000313" key="12">
    <source>
        <dbReference type="Proteomes" id="UP000253034"/>
    </source>
</evidence>
<comment type="similarity">
    <text evidence="3 10">Belongs to the thioester dehydratase family. FabZ subfamily.</text>
</comment>
<comment type="subcellular location">
    <subcellularLocation>
        <location evidence="2 10">Cytoplasm</location>
    </subcellularLocation>
</comment>
<dbReference type="NCBIfam" id="NF000582">
    <property type="entry name" value="PRK00006.1"/>
    <property type="match status" value="1"/>
</dbReference>
<evidence type="ECO:0000256" key="6">
    <source>
        <dbReference type="ARBA" id="ARBA00022556"/>
    </source>
</evidence>
<name>A0A369AYH3_9FIRM</name>
<dbReference type="EMBL" id="QPJT01000018">
    <property type="protein sequence ID" value="RCX13236.1"/>
    <property type="molecule type" value="Genomic_DNA"/>
</dbReference>
<keyword evidence="5 10" id="KW-0444">Lipid biosynthesis</keyword>
<evidence type="ECO:0000256" key="2">
    <source>
        <dbReference type="ARBA" id="ARBA00004496"/>
    </source>
</evidence>
<reference evidence="11 12" key="1">
    <citation type="submission" date="2018-07" db="EMBL/GenBank/DDBJ databases">
        <title>Genomic Encyclopedia of Type Strains, Phase IV (KMG-IV): sequencing the most valuable type-strain genomes for metagenomic binning, comparative biology and taxonomic classification.</title>
        <authorList>
            <person name="Goeker M."/>
        </authorList>
    </citation>
    <scope>NUCLEOTIDE SEQUENCE [LARGE SCALE GENOMIC DNA]</scope>
    <source>
        <strain evidence="11 12">DSM 27016</strain>
    </source>
</reference>
<organism evidence="11 12">
    <name type="scientific">Anaerobacterium chartisolvens</name>
    <dbReference type="NCBI Taxonomy" id="1297424"/>
    <lineage>
        <taxon>Bacteria</taxon>
        <taxon>Bacillati</taxon>
        <taxon>Bacillota</taxon>
        <taxon>Clostridia</taxon>
        <taxon>Eubacteriales</taxon>
        <taxon>Oscillospiraceae</taxon>
        <taxon>Anaerobacterium</taxon>
    </lineage>
</organism>
<evidence type="ECO:0000256" key="3">
    <source>
        <dbReference type="ARBA" id="ARBA00009174"/>
    </source>
</evidence>
<dbReference type="CDD" id="cd01288">
    <property type="entry name" value="FabZ"/>
    <property type="match status" value="1"/>
</dbReference>
<dbReference type="PANTHER" id="PTHR30272">
    <property type="entry name" value="3-HYDROXYACYL-[ACYL-CARRIER-PROTEIN] DEHYDRATASE"/>
    <property type="match status" value="1"/>
</dbReference>
<accession>A0A369AYH3</accession>
<dbReference type="GO" id="GO:0005737">
    <property type="term" value="C:cytoplasm"/>
    <property type="evidence" value="ECO:0007669"/>
    <property type="project" value="UniProtKB-SubCell"/>
</dbReference>
<dbReference type="InterPro" id="IPR029069">
    <property type="entry name" value="HotDog_dom_sf"/>
</dbReference>